<name>A0AAV0YQ02_VICFA</name>
<dbReference type="Proteomes" id="UP001157006">
    <property type="component" value="Chromosome 1L"/>
</dbReference>
<feature type="compositionally biased region" description="Polar residues" evidence="2">
    <location>
        <begin position="21"/>
        <end position="36"/>
    </location>
</feature>
<gene>
    <name evidence="3" type="ORF">VFH_I261440</name>
</gene>
<accession>A0AAV0YQ02</accession>
<dbReference type="PANTHER" id="PTHR35358:SF10">
    <property type="entry name" value="PLANT PHOSPHOLIPASE-LIKE PROTEIN"/>
    <property type="match status" value="1"/>
</dbReference>
<dbReference type="InterPro" id="IPR007942">
    <property type="entry name" value="PLipase-like"/>
</dbReference>
<dbReference type="EMBL" id="OX451736">
    <property type="protein sequence ID" value="CAI8586602.1"/>
    <property type="molecule type" value="Genomic_DNA"/>
</dbReference>
<protein>
    <recommendedName>
        <fullName evidence="5">Phospholipase-like protein</fullName>
    </recommendedName>
</protein>
<feature type="compositionally biased region" description="Polar residues" evidence="2">
    <location>
        <begin position="62"/>
        <end position="81"/>
    </location>
</feature>
<proteinExistence type="predicted"/>
<feature type="region of interest" description="Disordered" evidence="2">
    <location>
        <begin position="1"/>
        <end position="88"/>
    </location>
</feature>
<dbReference type="PANTHER" id="PTHR35358">
    <property type="entry name" value="OS06G0711100 PROTEIN"/>
    <property type="match status" value="1"/>
</dbReference>
<reference evidence="3 4" key="1">
    <citation type="submission" date="2023-01" db="EMBL/GenBank/DDBJ databases">
        <authorList>
            <person name="Kreplak J."/>
        </authorList>
    </citation>
    <scope>NUCLEOTIDE SEQUENCE [LARGE SCALE GENOMIC DNA]</scope>
</reference>
<sequence>MAPKKKRARKQKRRNYDEPENASQSESTNLNNTSDSWDCPTSARKNSTKNSKEVSNRRRLSTLRSASKPIQNGITTLSRGPSSAPDVIQLVDNPAWPIDLEYQGLGKDSDKNESPSRKLVAFVHPPTLERIHETLEDEITSDNPIPSYSSKLSEMVAMMGNENGDDEVESDVPSRPEDLVNGYHVKLEIRPILRRIIDRHGDIAQNCVTGSVKHRSELLEIICGIILDFEKKDVRSIKESFLRNKIALVDGLRNMKVEVEWLHKSLTEVLEAKELLMKSSNLKQKVAKNRKLVEQSELELEECEAHKKELSEKLKAVCEKEILCKENLARAKEESATTSQLVGFAITKVGRFLNCSMVDALI</sequence>
<organism evidence="3 4">
    <name type="scientific">Vicia faba</name>
    <name type="common">Broad bean</name>
    <name type="synonym">Faba vulgaris</name>
    <dbReference type="NCBI Taxonomy" id="3906"/>
    <lineage>
        <taxon>Eukaryota</taxon>
        <taxon>Viridiplantae</taxon>
        <taxon>Streptophyta</taxon>
        <taxon>Embryophyta</taxon>
        <taxon>Tracheophyta</taxon>
        <taxon>Spermatophyta</taxon>
        <taxon>Magnoliopsida</taxon>
        <taxon>eudicotyledons</taxon>
        <taxon>Gunneridae</taxon>
        <taxon>Pentapetalae</taxon>
        <taxon>rosids</taxon>
        <taxon>fabids</taxon>
        <taxon>Fabales</taxon>
        <taxon>Fabaceae</taxon>
        <taxon>Papilionoideae</taxon>
        <taxon>50 kb inversion clade</taxon>
        <taxon>NPAAA clade</taxon>
        <taxon>Hologalegina</taxon>
        <taxon>IRL clade</taxon>
        <taxon>Fabeae</taxon>
        <taxon>Vicia</taxon>
    </lineage>
</organism>
<keyword evidence="4" id="KW-1185">Reference proteome</keyword>
<evidence type="ECO:0000256" key="2">
    <source>
        <dbReference type="SAM" id="MobiDB-lite"/>
    </source>
</evidence>
<evidence type="ECO:0000313" key="4">
    <source>
        <dbReference type="Proteomes" id="UP001157006"/>
    </source>
</evidence>
<feature type="compositionally biased region" description="Basic residues" evidence="2">
    <location>
        <begin position="1"/>
        <end position="13"/>
    </location>
</feature>
<evidence type="ECO:0000313" key="3">
    <source>
        <dbReference type="EMBL" id="CAI8586602.1"/>
    </source>
</evidence>
<evidence type="ECO:0008006" key="5">
    <source>
        <dbReference type="Google" id="ProtNLM"/>
    </source>
</evidence>
<dbReference type="AlphaFoldDB" id="A0AAV0YQ02"/>
<dbReference type="Pfam" id="PF05278">
    <property type="entry name" value="PEARLI-4"/>
    <property type="match status" value="1"/>
</dbReference>
<keyword evidence="1" id="KW-0175">Coiled coil</keyword>
<evidence type="ECO:0000256" key="1">
    <source>
        <dbReference type="SAM" id="Coils"/>
    </source>
</evidence>
<feature type="coiled-coil region" evidence="1">
    <location>
        <begin position="293"/>
        <end position="320"/>
    </location>
</feature>